<dbReference type="SUPFAM" id="SSF53098">
    <property type="entry name" value="Ribonuclease H-like"/>
    <property type="match status" value="1"/>
</dbReference>
<evidence type="ECO:0008006" key="4">
    <source>
        <dbReference type="Google" id="ProtNLM"/>
    </source>
</evidence>
<dbReference type="AlphaFoldDB" id="A0A397BBQ6"/>
<dbReference type="EMBL" id="QUSZ01004047">
    <property type="protein sequence ID" value="RHY16105.1"/>
    <property type="molecule type" value="Genomic_DNA"/>
</dbReference>
<comment type="caution">
    <text evidence="2">The sequence shown here is derived from an EMBL/GenBank/DDBJ whole genome shotgun (WGS) entry which is preliminary data.</text>
</comment>
<dbReference type="InterPro" id="IPR012337">
    <property type="entry name" value="RNaseH-like_sf"/>
</dbReference>
<gene>
    <name evidence="2" type="ORF">DYB36_004771</name>
</gene>
<dbReference type="PANTHER" id="PTHR40866:SF1">
    <property type="entry name" value="BED-TYPE DOMAIN-CONTAINING PROTEIN"/>
    <property type="match status" value="1"/>
</dbReference>
<dbReference type="PANTHER" id="PTHR40866">
    <property type="entry name" value="BED-TYPE DOMAIN-CONTAINING PROTEIN"/>
    <property type="match status" value="1"/>
</dbReference>
<protein>
    <recommendedName>
        <fullName evidence="4">HAT C-terminal dimerisation domain-containing protein</fullName>
    </recommendedName>
</protein>
<evidence type="ECO:0000313" key="3">
    <source>
        <dbReference type="Proteomes" id="UP000265427"/>
    </source>
</evidence>
<accession>A0A397BBQ6</accession>
<evidence type="ECO:0000256" key="1">
    <source>
        <dbReference type="SAM" id="MobiDB-lite"/>
    </source>
</evidence>
<feature type="compositionally biased region" description="Polar residues" evidence="1">
    <location>
        <begin position="152"/>
        <end position="161"/>
    </location>
</feature>
<name>A0A397BBQ6_APHAT</name>
<sequence length="244" mass="27907">MKKLGNLLPAARLRRLTHLTTITRKVTRWSSTYAMLKRYVAIRGFVYQLNDRTILSLLPTDEQDKKIDILLGILGELESGTKDLQVEDSTILDARNLFDKTILLYPDAAKRLGPNTDILVSPNFESAVTKLLNNAAGQLSAVERESVCGLQMNSPATQNPSDKPLTLPERAKKRKKTSHEEFNYLDCRFLRPTSNMCERFFSLAKLALTDHRRAMTPQNFEQQMFLKVNNWLWYVSDLVKAMSK</sequence>
<organism evidence="2 3">
    <name type="scientific">Aphanomyces astaci</name>
    <name type="common">Crayfish plague agent</name>
    <dbReference type="NCBI Taxonomy" id="112090"/>
    <lineage>
        <taxon>Eukaryota</taxon>
        <taxon>Sar</taxon>
        <taxon>Stramenopiles</taxon>
        <taxon>Oomycota</taxon>
        <taxon>Saprolegniomycetes</taxon>
        <taxon>Saprolegniales</taxon>
        <taxon>Verrucalvaceae</taxon>
        <taxon>Aphanomyces</taxon>
    </lineage>
</organism>
<reference evidence="2 3" key="1">
    <citation type="submission" date="2018-08" db="EMBL/GenBank/DDBJ databases">
        <title>Aphanomyces genome sequencing and annotation.</title>
        <authorList>
            <person name="Minardi D."/>
            <person name="Oidtmann B."/>
            <person name="Van Der Giezen M."/>
            <person name="Studholme D.J."/>
        </authorList>
    </citation>
    <scope>NUCLEOTIDE SEQUENCE [LARGE SCALE GENOMIC DNA]</scope>
    <source>
        <strain evidence="2 3">Kv</strain>
    </source>
</reference>
<dbReference type="VEuPathDB" id="FungiDB:H257_01399"/>
<proteinExistence type="predicted"/>
<feature type="region of interest" description="Disordered" evidence="1">
    <location>
        <begin position="152"/>
        <end position="174"/>
    </location>
</feature>
<evidence type="ECO:0000313" key="2">
    <source>
        <dbReference type="EMBL" id="RHY16105.1"/>
    </source>
</evidence>
<dbReference type="Proteomes" id="UP000265427">
    <property type="component" value="Unassembled WGS sequence"/>
</dbReference>